<feature type="compositionally biased region" description="Basic residues" evidence="1">
    <location>
        <begin position="156"/>
        <end position="167"/>
    </location>
</feature>
<organism evidence="2 3">
    <name type="scientific">Eschrichtius robustus</name>
    <name type="common">California gray whale</name>
    <name type="synonym">Eschrichtius gibbosus</name>
    <dbReference type="NCBI Taxonomy" id="9764"/>
    <lineage>
        <taxon>Eukaryota</taxon>
        <taxon>Metazoa</taxon>
        <taxon>Chordata</taxon>
        <taxon>Craniata</taxon>
        <taxon>Vertebrata</taxon>
        <taxon>Euteleostomi</taxon>
        <taxon>Mammalia</taxon>
        <taxon>Eutheria</taxon>
        <taxon>Laurasiatheria</taxon>
        <taxon>Artiodactyla</taxon>
        <taxon>Whippomorpha</taxon>
        <taxon>Cetacea</taxon>
        <taxon>Mysticeti</taxon>
        <taxon>Eschrichtiidae</taxon>
        <taxon>Eschrichtius</taxon>
    </lineage>
</organism>
<gene>
    <name evidence="2" type="ORF">J1605_004657</name>
</gene>
<feature type="compositionally biased region" description="Low complexity" evidence="1">
    <location>
        <begin position="42"/>
        <end position="61"/>
    </location>
</feature>
<comment type="caution">
    <text evidence="2">The sequence shown here is derived from an EMBL/GenBank/DDBJ whole genome shotgun (WGS) entry which is preliminary data.</text>
</comment>
<evidence type="ECO:0000313" key="3">
    <source>
        <dbReference type="Proteomes" id="UP001159641"/>
    </source>
</evidence>
<evidence type="ECO:0000256" key="1">
    <source>
        <dbReference type="SAM" id="MobiDB-lite"/>
    </source>
</evidence>
<proteinExistence type="predicted"/>
<keyword evidence="3" id="KW-1185">Reference proteome</keyword>
<dbReference type="AlphaFoldDB" id="A0AB34HH33"/>
<feature type="region of interest" description="Disordered" evidence="1">
    <location>
        <begin position="1"/>
        <end position="81"/>
    </location>
</feature>
<feature type="compositionally biased region" description="Basic and acidic residues" evidence="1">
    <location>
        <begin position="14"/>
        <end position="27"/>
    </location>
</feature>
<accession>A0AB34HH33</accession>
<feature type="compositionally biased region" description="Basic residues" evidence="1">
    <location>
        <begin position="203"/>
        <end position="212"/>
    </location>
</feature>
<sequence>MAVRNILDTSRLLTDVDRSGRRSRPGERSPAGFAPSSKPGLREGAPAEARASARGRPSAPRLPGVPASLSARPDSARSLDPRFPAHLLPAVAGQLLLREEPHRGTPLGRARRLPGPGCEEPRGQRQDQGQRGQPPQPPPGRGARHGERTESGLGRPGRRSPRARAPRPRNPTPRAPARRPEAPGPGARSRTPRLPRAAGRARPLGRRSRKLGAKIPRVPDSKLRTECCAEQWRTNYISQQPFRGSSCGEGEAHAPSPPRLVSKPLLRTGFASESRQISALQLRCSPSCFPGIAAGSGSSAVRRADSTPPPAPHAEVLCNKWKHPRLPPSWAEARSQTLVISSSLPSPVSHTVLPSLGKFRQFHILNPQLSEELDQVVENSERADEREKEAVKVQGPGILPAGDLCRRRSPCLVSDLKDAVSS</sequence>
<feature type="compositionally biased region" description="Low complexity" evidence="1">
    <location>
        <begin position="184"/>
        <end position="202"/>
    </location>
</feature>
<reference evidence="2 3" key="1">
    <citation type="submission" date="2022-11" db="EMBL/GenBank/DDBJ databases">
        <title>Whole genome sequence of Eschrichtius robustus ER-17-0199.</title>
        <authorList>
            <person name="Bruniche-Olsen A."/>
            <person name="Black A.N."/>
            <person name="Fields C.J."/>
            <person name="Walden K."/>
            <person name="Dewoody J.A."/>
        </authorList>
    </citation>
    <scope>NUCLEOTIDE SEQUENCE [LARGE SCALE GENOMIC DNA]</scope>
    <source>
        <strain evidence="2">ER-17-0199</strain>
        <tissue evidence="2">Blubber</tissue>
    </source>
</reference>
<feature type="region of interest" description="Disordered" evidence="1">
    <location>
        <begin position="96"/>
        <end position="217"/>
    </location>
</feature>
<dbReference type="EMBL" id="JAIQCJ010001364">
    <property type="protein sequence ID" value="KAJ8790190.1"/>
    <property type="molecule type" value="Genomic_DNA"/>
</dbReference>
<evidence type="ECO:0000313" key="2">
    <source>
        <dbReference type="EMBL" id="KAJ8790190.1"/>
    </source>
</evidence>
<name>A0AB34HH33_ESCRO</name>
<protein>
    <submittedName>
        <fullName evidence="2">Uncharacterized protein</fullName>
    </submittedName>
</protein>
<dbReference type="Proteomes" id="UP001159641">
    <property type="component" value="Unassembled WGS sequence"/>
</dbReference>